<name>A0ABU4RMH9_9HYPH</name>
<evidence type="ECO:0000313" key="2">
    <source>
        <dbReference type="Proteomes" id="UP001274321"/>
    </source>
</evidence>
<accession>A0ABU4RMH9</accession>
<keyword evidence="2" id="KW-1185">Reference proteome</keyword>
<proteinExistence type="predicted"/>
<dbReference type="Pfam" id="PF00232">
    <property type="entry name" value="Glyco_hydro_1"/>
    <property type="match status" value="1"/>
</dbReference>
<organism evidence="1 2">
    <name type="scientific">Terrihabitans rhizophilus</name>
    <dbReference type="NCBI Taxonomy" id="3092662"/>
    <lineage>
        <taxon>Bacteria</taxon>
        <taxon>Pseudomonadati</taxon>
        <taxon>Pseudomonadota</taxon>
        <taxon>Alphaproteobacteria</taxon>
        <taxon>Hyphomicrobiales</taxon>
        <taxon>Terrihabitans</taxon>
    </lineage>
</organism>
<dbReference type="RefSeq" id="WP_319843048.1">
    <property type="nucleotide sequence ID" value="NZ_JAXAFJ010000001.1"/>
</dbReference>
<protein>
    <submittedName>
        <fullName evidence="1">Family 1 glycosylhydrolase</fullName>
    </submittedName>
</protein>
<evidence type="ECO:0000313" key="1">
    <source>
        <dbReference type="EMBL" id="MDX6804940.1"/>
    </source>
</evidence>
<dbReference type="InterPro" id="IPR001360">
    <property type="entry name" value="Glyco_hydro_1"/>
</dbReference>
<dbReference type="Proteomes" id="UP001274321">
    <property type="component" value="Unassembled WGS sequence"/>
</dbReference>
<dbReference type="Gene3D" id="3.20.20.80">
    <property type="entry name" value="Glycosidases"/>
    <property type="match status" value="1"/>
</dbReference>
<reference evidence="1 2" key="1">
    <citation type="submission" date="2023-11" db="EMBL/GenBank/DDBJ databases">
        <authorList>
            <person name="Bao R."/>
        </authorList>
    </citation>
    <scope>NUCLEOTIDE SEQUENCE [LARGE SCALE GENOMIC DNA]</scope>
    <source>
        <strain evidence="1 2">PJ23</strain>
    </source>
</reference>
<dbReference type="SUPFAM" id="SSF51445">
    <property type="entry name" value="(Trans)glycosidases"/>
    <property type="match status" value="1"/>
</dbReference>
<dbReference type="EMBL" id="JAXAFJ010000001">
    <property type="protein sequence ID" value="MDX6804940.1"/>
    <property type="molecule type" value="Genomic_DNA"/>
</dbReference>
<comment type="caution">
    <text evidence="1">The sequence shown here is derived from an EMBL/GenBank/DDBJ whole genome shotgun (WGS) entry which is preliminary data.</text>
</comment>
<dbReference type="InterPro" id="IPR036291">
    <property type="entry name" value="NAD(P)-bd_dom_sf"/>
</dbReference>
<dbReference type="InterPro" id="IPR017853">
    <property type="entry name" value="GH"/>
</dbReference>
<gene>
    <name evidence="1" type="ORF">SCD90_02575</name>
</gene>
<sequence length="682" mass="75861">MDPLTRGSLPEVWGGVECTIVRLRNRWRDQSVETGHRERLDDLDLIAALGIRTLRYPVLWETVSPHSPDHADWSWHDRRLARLRDLRIQPIAGLLHHGSGPAYTDLLDRELPEKLAKHAEAVARRYPWIESFTPVNEPLTTARFSGLYGHWYPHHRSVPSLLRALVNQCRAVVLSMQAIRRVTPGARLVQTEDLGKAFSTPLLSYQADYENARRWLTFDLLTGRLTRGHELYDHLVENGIREDELSFFADRPCPPDVLGINHYLTSERFLEHRRDRLQGHRTGSNGRHRYADLEAVRADLPAGSTGPEARLIEAWDRYRLPVAVTEVHHGCSRDEQLRWMDEVWNAALASRQRGADIRAVTVWALFGAMDWNSLLTRRHGHYEVGAFDTRSAPPRITALGRATKQLVQNGRMEHPVLDTPGWWRRDERLYRPTSSKVISLRTPRRKLLLVGAPGVLREGVLKTARHRGLACATADDGSPDILAMIERHRPWAVVHTGGSEGGGADLSALASACGTAGVPLLTFGADPSEAAPDAGRLPAGGVLAIRRGPLFAPWEVDDLIFPLLDKLALGRPFSARQMPDTAPSYVPDLVHAALDLLIDGERGTWQLTNGGAVSHWAIARRLAALGGYDPHLVQAEAAAGVDSRRRPASGHCALMPSLDSALGRYISECEAPVHRPDVIAAE</sequence>
<dbReference type="SUPFAM" id="SSF51735">
    <property type="entry name" value="NAD(P)-binding Rossmann-fold domains"/>
    <property type="match status" value="1"/>
</dbReference>